<evidence type="ECO:0000313" key="2">
    <source>
        <dbReference type="Proteomes" id="UP000077069"/>
    </source>
</evidence>
<evidence type="ECO:0000313" key="1">
    <source>
        <dbReference type="EMBL" id="OAG04264.1"/>
    </source>
</evidence>
<reference evidence="1 2" key="1">
    <citation type="submission" date="2016-05" db="EMBL/GenBank/DDBJ databases">
        <title>Comparative analysis of secretome profiles of manganese(II)-oxidizing ascomycete fungi.</title>
        <authorList>
            <consortium name="DOE Joint Genome Institute"/>
            <person name="Zeiner C.A."/>
            <person name="Purvine S.O."/>
            <person name="Zink E.M."/>
            <person name="Wu S."/>
            <person name="Pasa-Tolic L."/>
            <person name="Chaput D.L."/>
            <person name="Haridas S."/>
            <person name="Grigoriev I.V."/>
            <person name="Santelli C.M."/>
            <person name="Hansel C.M."/>
        </authorList>
    </citation>
    <scope>NUCLEOTIDE SEQUENCE [LARGE SCALE GENOMIC DNA]</scope>
    <source>
        <strain evidence="1 2">AP3s5-JAC2a</strain>
    </source>
</reference>
<dbReference type="EMBL" id="KV441554">
    <property type="protein sequence ID" value="OAG04264.1"/>
    <property type="molecule type" value="Genomic_DNA"/>
</dbReference>
<accession>A0A177C937</accession>
<dbReference type="Proteomes" id="UP000077069">
    <property type="component" value="Unassembled WGS sequence"/>
</dbReference>
<protein>
    <submittedName>
        <fullName evidence="1">Uncharacterized protein</fullName>
    </submittedName>
</protein>
<dbReference type="InParanoid" id="A0A177C937"/>
<dbReference type="GeneID" id="28762424"/>
<dbReference type="RefSeq" id="XP_018034629.1">
    <property type="nucleotide sequence ID" value="XM_018178938.1"/>
</dbReference>
<gene>
    <name evidence="1" type="ORF">CC84DRAFT_1166343</name>
</gene>
<dbReference type="OrthoDB" id="3800294at2759"/>
<name>A0A177C937_9PLEO</name>
<organism evidence="1 2">
    <name type="scientific">Paraphaeosphaeria sporulosa</name>
    <dbReference type="NCBI Taxonomy" id="1460663"/>
    <lineage>
        <taxon>Eukaryota</taxon>
        <taxon>Fungi</taxon>
        <taxon>Dikarya</taxon>
        <taxon>Ascomycota</taxon>
        <taxon>Pezizomycotina</taxon>
        <taxon>Dothideomycetes</taxon>
        <taxon>Pleosporomycetidae</taxon>
        <taxon>Pleosporales</taxon>
        <taxon>Massarineae</taxon>
        <taxon>Didymosphaeriaceae</taxon>
        <taxon>Paraphaeosphaeria</taxon>
    </lineage>
</organism>
<keyword evidence="2" id="KW-1185">Reference proteome</keyword>
<sequence length="179" mass="19945">MDGLQVAKTSASASALAQSCIESKDAMDEVLQIRVSGIDNALKRALDRLRKMNSLSSDNSSLVMKLAGLDVPKAERKAVLERRRNDRRTPYIMMKVTNQSFQLPGMSQRVFKQMDEIDDSLHCVLDAARANFYAHDTLLARVDEDDPYCMDETSYVVKKPETVVMGVEKEQVGDGKRGG</sequence>
<proteinExistence type="predicted"/>
<dbReference type="AlphaFoldDB" id="A0A177C937"/>